<evidence type="ECO:0000256" key="5">
    <source>
        <dbReference type="ARBA" id="ARBA00023136"/>
    </source>
</evidence>
<gene>
    <name evidence="10" type="ORF">EG68_00026</name>
</gene>
<evidence type="ECO:0000313" key="11">
    <source>
        <dbReference type="Proteomes" id="UP000822476"/>
    </source>
</evidence>
<evidence type="ECO:0000259" key="9">
    <source>
        <dbReference type="PROSITE" id="PS50262"/>
    </source>
</evidence>
<keyword evidence="2 8" id="KW-0812">Transmembrane</keyword>
<keyword evidence="11" id="KW-1185">Reference proteome</keyword>
<reference evidence="10" key="1">
    <citation type="submission" date="2019-07" db="EMBL/GenBank/DDBJ databases">
        <title>Annotation for the trematode Paragonimus miyazaki's.</title>
        <authorList>
            <person name="Choi Y.-J."/>
        </authorList>
    </citation>
    <scope>NUCLEOTIDE SEQUENCE</scope>
    <source>
        <strain evidence="10">Japan</strain>
    </source>
</reference>
<dbReference type="PANTHER" id="PTHR45695">
    <property type="entry name" value="LEUCOKININ RECEPTOR-RELATED"/>
    <property type="match status" value="1"/>
</dbReference>
<dbReference type="SUPFAM" id="SSF81321">
    <property type="entry name" value="Family A G protein-coupled receptor-like"/>
    <property type="match status" value="1"/>
</dbReference>
<evidence type="ECO:0000313" key="10">
    <source>
        <dbReference type="EMBL" id="KAF7262706.1"/>
    </source>
</evidence>
<feature type="transmembrane region" description="Helical" evidence="8">
    <location>
        <begin position="63"/>
        <end position="89"/>
    </location>
</feature>
<keyword evidence="5 8" id="KW-0472">Membrane</keyword>
<dbReference type="Pfam" id="PF00001">
    <property type="entry name" value="7tm_1"/>
    <property type="match status" value="1"/>
</dbReference>
<evidence type="ECO:0000256" key="2">
    <source>
        <dbReference type="ARBA" id="ARBA00022692"/>
    </source>
</evidence>
<keyword evidence="6" id="KW-0675">Receptor</keyword>
<dbReference type="PROSITE" id="PS50262">
    <property type="entry name" value="G_PROTEIN_RECEP_F1_2"/>
    <property type="match status" value="1"/>
</dbReference>
<name>A0A8S9ZA97_9TREM</name>
<feature type="transmembrane region" description="Helical" evidence="8">
    <location>
        <begin position="12"/>
        <end position="28"/>
    </location>
</feature>
<feature type="transmembrane region" description="Helical" evidence="8">
    <location>
        <begin position="428"/>
        <end position="452"/>
    </location>
</feature>
<accession>A0A8S9ZA97</accession>
<dbReference type="PANTHER" id="PTHR45695:SF9">
    <property type="entry name" value="LEUCOKININ RECEPTOR"/>
    <property type="match status" value="1"/>
</dbReference>
<dbReference type="OrthoDB" id="2132067at2759"/>
<evidence type="ECO:0000256" key="6">
    <source>
        <dbReference type="ARBA" id="ARBA00023170"/>
    </source>
</evidence>
<dbReference type="Proteomes" id="UP000822476">
    <property type="component" value="Unassembled WGS sequence"/>
</dbReference>
<dbReference type="Gene3D" id="1.20.1070.10">
    <property type="entry name" value="Rhodopsin 7-helix transmembrane proteins"/>
    <property type="match status" value="1"/>
</dbReference>
<evidence type="ECO:0000256" key="7">
    <source>
        <dbReference type="ARBA" id="ARBA00023224"/>
    </source>
</evidence>
<dbReference type="InterPro" id="IPR000276">
    <property type="entry name" value="GPCR_Rhodpsn"/>
</dbReference>
<sequence>MSTLTQILRKNTFLFYVLCVSGTIFAANKENLEGELTSSVQEHVPNMENITAVSNSDGGMETFVLTISCLCVLITVIGLLGNLLVICVLTGSSTRMVYETFCVGLAWTDLTYLSLSCPITVVQYYIRSWIFGLFWCKVFFFIVQVTVFSTAFMLLGLTTSRFLSVVLPWQNLKMTELQAKLSCLAAWFVGIIFALPVMIFQVLVPIVDVSVNMTANVNSQQDNQANSPHKFIQMEVFCRTEFPDQTSRLSYQMFVLLSTYVIPFIGIIIMNSMIVYKLQHKTAIDRHQENQYANAYKTQHQRHQCLRTSALERLRAFRFGSSSHPGHYNPDEPNTIPISIVHKTQKDSLPPPNESRNSVLSPADLIRIEKVERKRRMRTKATKLVVMVTTLWCVCWLPTHVINSWFFFDEKTFPFTATMKKIKLITQTLSFVASCVNPVVYGIMTGTFKNAITNRLFRRTRQPATTAPVVNGADVTEVPSILITQANARDYS</sequence>
<evidence type="ECO:0000256" key="8">
    <source>
        <dbReference type="SAM" id="Phobius"/>
    </source>
</evidence>
<feature type="domain" description="G-protein coupled receptors family 1 profile" evidence="9">
    <location>
        <begin position="81"/>
        <end position="441"/>
    </location>
</feature>
<proteinExistence type="predicted"/>
<feature type="transmembrane region" description="Helical" evidence="8">
    <location>
        <begin position="253"/>
        <end position="276"/>
    </location>
</feature>
<organism evidence="10 11">
    <name type="scientific">Paragonimus skrjabini miyazakii</name>
    <dbReference type="NCBI Taxonomy" id="59628"/>
    <lineage>
        <taxon>Eukaryota</taxon>
        <taxon>Metazoa</taxon>
        <taxon>Spiralia</taxon>
        <taxon>Lophotrochozoa</taxon>
        <taxon>Platyhelminthes</taxon>
        <taxon>Trematoda</taxon>
        <taxon>Digenea</taxon>
        <taxon>Plagiorchiida</taxon>
        <taxon>Troglotremata</taxon>
        <taxon>Troglotrematidae</taxon>
        <taxon>Paragonimus</taxon>
    </lineage>
</organism>
<feature type="transmembrane region" description="Helical" evidence="8">
    <location>
        <begin position="184"/>
        <end position="204"/>
    </location>
</feature>
<dbReference type="EMBL" id="JTDE01000004">
    <property type="protein sequence ID" value="KAF7262706.1"/>
    <property type="molecule type" value="Genomic_DNA"/>
</dbReference>
<dbReference type="InterPro" id="IPR017452">
    <property type="entry name" value="GPCR_Rhodpsn_7TM"/>
</dbReference>
<protein>
    <recommendedName>
        <fullName evidence="9">G-protein coupled receptors family 1 profile domain-containing protein</fullName>
    </recommendedName>
</protein>
<dbReference type="PRINTS" id="PR00237">
    <property type="entry name" value="GPCRRHODOPSN"/>
</dbReference>
<evidence type="ECO:0000256" key="1">
    <source>
        <dbReference type="ARBA" id="ARBA00004141"/>
    </source>
</evidence>
<feature type="transmembrane region" description="Helical" evidence="8">
    <location>
        <begin position="101"/>
        <end position="126"/>
    </location>
</feature>
<feature type="transmembrane region" description="Helical" evidence="8">
    <location>
        <begin position="138"/>
        <end position="163"/>
    </location>
</feature>
<evidence type="ECO:0000256" key="3">
    <source>
        <dbReference type="ARBA" id="ARBA00022989"/>
    </source>
</evidence>
<comment type="subcellular location">
    <subcellularLocation>
        <location evidence="1">Membrane</location>
        <topology evidence="1">Multi-pass membrane protein</topology>
    </subcellularLocation>
</comment>
<dbReference type="AlphaFoldDB" id="A0A8S9ZA97"/>
<evidence type="ECO:0000256" key="4">
    <source>
        <dbReference type="ARBA" id="ARBA00023040"/>
    </source>
</evidence>
<keyword evidence="7" id="KW-0807">Transducer</keyword>
<dbReference type="GO" id="GO:0004930">
    <property type="term" value="F:G protein-coupled receptor activity"/>
    <property type="evidence" value="ECO:0007669"/>
    <property type="project" value="UniProtKB-KW"/>
</dbReference>
<keyword evidence="4" id="KW-0297">G-protein coupled receptor</keyword>
<feature type="transmembrane region" description="Helical" evidence="8">
    <location>
        <begin position="384"/>
        <end position="408"/>
    </location>
</feature>
<comment type="caution">
    <text evidence="10">The sequence shown here is derived from an EMBL/GenBank/DDBJ whole genome shotgun (WGS) entry which is preliminary data.</text>
</comment>
<dbReference type="GO" id="GO:0005886">
    <property type="term" value="C:plasma membrane"/>
    <property type="evidence" value="ECO:0007669"/>
    <property type="project" value="TreeGrafter"/>
</dbReference>
<keyword evidence="3 8" id="KW-1133">Transmembrane helix</keyword>